<organism evidence="1 2">
    <name type="scientific">Nitratifractor salsuginis (strain DSM 16511 / JCM 12458 / E9I37-1)</name>
    <dbReference type="NCBI Taxonomy" id="749222"/>
    <lineage>
        <taxon>Bacteria</taxon>
        <taxon>Pseudomonadati</taxon>
        <taxon>Campylobacterota</taxon>
        <taxon>Epsilonproteobacteria</taxon>
        <taxon>Campylobacterales</taxon>
        <taxon>Sulfurovaceae</taxon>
        <taxon>Nitratifractor</taxon>
    </lineage>
</organism>
<dbReference type="Proteomes" id="UP000008633">
    <property type="component" value="Chromosome"/>
</dbReference>
<evidence type="ECO:0000313" key="1">
    <source>
        <dbReference type="EMBL" id="ADV45550.1"/>
    </source>
</evidence>
<reference evidence="1 2" key="1">
    <citation type="journal article" date="2011" name="Stand. Genomic Sci.">
        <title>Complete genome sequence of Nitratifractor salsuginis type strain (E9I37-1).</title>
        <authorList>
            <person name="Anderson I."/>
            <person name="Sikorski J."/>
            <person name="Zeytun A."/>
            <person name="Nolan M."/>
            <person name="Lapidus A."/>
            <person name="Lucas S."/>
            <person name="Hammon N."/>
            <person name="Deshpande S."/>
            <person name="Cheng J.F."/>
            <person name="Tapia R."/>
            <person name="Han C."/>
            <person name="Goodwin L."/>
            <person name="Pitluck S."/>
            <person name="Liolios K."/>
            <person name="Pagani I."/>
            <person name="Ivanova N."/>
            <person name="Huntemann M."/>
            <person name="Mavromatis K."/>
            <person name="Ovchinikova G."/>
            <person name="Pati A."/>
            <person name="Chen A."/>
            <person name="Palaniappan K."/>
            <person name="Land M."/>
            <person name="Hauser L."/>
            <person name="Brambilla E.M."/>
            <person name="Ngatchou-Djao O.D."/>
            <person name="Rohde M."/>
            <person name="Tindall B.J."/>
            <person name="Goker M."/>
            <person name="Detter J.C."/>
            <person name="Woyke T."/>
            <person name="Bristow J."/>
            <person name="Eisen J.A."/>
            <person name="Markowitz V."/>
            <person name="Hugenholtz P."/>
            <person name="Klenk H.P."/>
            <person name="Kyrpides N.C."/>
        </authorList>
    </citation>
    <scope>NUCLEOTIDE SEQUENCE [LARGE SCALE GENOMIC DNA]</scope>
    <source>
        <strain evidence="2">DSM 16511 / JCM 12458 / E9I37-1</strain>
    </source>
</reference>
<dbReference type="STRING" id="749222.Nitsa_0279"/>
<dbReference type="AlphaFoldDB" id="E6WZH0"/>
<reference evidence="2" key="2">
    <citation type="submission" date="2011-01" db="EMBL/GenBank/DDBJ databases">
        <title>The complete genome of Nitratifractor salsuginis DSM 16511.</title>
        <authorList>
            <consortium name="US DOE Joint Genome Institute (JGI-PGF)"/>
            <person name="Lucas S."/>
            <person name="Copeland A."/>
            <person name="Lapidus A."/>
            <person name="Bruce D."/>
            <person name="Goodwin L."/>
            <person name="Pitluck S."/>
            <person name="Kyrpides N."/>
            <person name="Mavromatis K."/>
            <person name="Ivanova N."/>
            <person name="Mikhailova N."/>
            <person name="Zeytun A."/>
            <person name="Detter J.C."/>
            <person name="Tapia R."/>
            <person name="Han C."/>
            <person name="Land M."/>
            <person name="Hauser L."/>
            <person name="Markowitz V."/>
            <person name="Cheng J.-F."/>
            <person name="Hugenholtz P."/>
            <person name="Woyke T."/>
            <person name="Wu D."/>
            <person name="Tindall B."/>
            <person name="Schuetze A."/>
            <person name="Brambilla E."/>
            <person name="Klenk H.-P."/>
            <person name="Eisen J.A."/>
        </authorList>
    </citation>
    <scope>NUCLEOTIDE SEQUENCE [LARGE SCALE GENOMIC DNA]</scope>
    <source>
        <strain evidence="2">DSM 16511 / JCM 12458 / E9I37-1</strain>
    </source>
</reference>
<dbReference type="EMBL" id="CP002452">
    <property type="protein sequence ID" value="ADV45550.1"/>
    <property type="molecule type" value="Genomic_DNA"/>
</dbReference>
<name>E6WZH0_NITSE</name>
<evidence type="ECO:0008006" key="3">
    <source>
        <dbReference type="Google" id="ProtNLM"/>
    </source>
</evidence>
<proteinExistence type="predicted"/>
<dbReference type="KEGG" id="nsa:Nitsa_0279"/>
<dbReference type="RefSeq" id="WP_013553247.1">
    <property type="nucleotide sequence ID" value="NC_014935.1"/>
</dbReference>
<gene>
    <name evidence="1" type="ordered locus">Nitsa_0279</name>
</gene>
<protein>
    <recommendedName>
        <fullName evidence="3">Nitric oxide-responding transcriptional regulator Dnr (Crp/Fnr family)</fullName>
    </recommendedName>
</protein>
<dbReference type="OrthoDB" id="952521at2"/>
<evidence type="ECO:0000313" key="2">
    <source>
        <dbReference type="Proteomes" id="UP000008633"/>
    </source>
</evidence>
<sequence>MIRMTKVLGILLLMMGTLGAFTIDSFPKNGTLNDVFNTNCLQMTQSQQMLKAYIMKGLNSTFDNPSQDLKRAIPAYDKRFRQIKAYFQQRLKDHPESIKAFDRAQQIWDESKKILQAPPTKEGALKLKANFNRMIPLLLQGSKPAAKGGLELLSLTGKLCRGPMKITNDYLLKIWGVDLPDYEADVENIIDDFHQHLNELKANPLNNEKTLTLLEKARKGFMFYEMMYNSKSRFIPSLLSRKADDNFKIIRAIKAEYKKELDSQKK</sequence>
<keyword evidence="2" id="KW-1185">Reference proteome</keyword>
<dbReference type="HOGENOM" id="CLU_1045211_0_0_7"/>
<accession>E6WZH0</accession>